<protein>
    <submittedName>
        <fullName evidence="1">Uncharacterized protein</fullName>
    </submittedName>
</protein>
<accession>A0A6A5RII3</accession>
<dbReference type="GeneID" id="54345431"/>
<dbReference type="RefSeq" id="XP_033447884.1">
    <property type="nucleotide sequence ID" value="XM_033587784.1"/>
</dbReference>
<dbReference type="EMBL" id="ML978971">
    <property type="protein sequence ID" value="KAF1927632.1"/>
    <property type="molecule type" value="Genomic_DNA"/>
</dbReference>
<sequence length="177" mass="20124">MMVIAETRSARLQLPSTVPTQNGSRSRYKSHLVPLRGLHSQVMEHEQRPKQVYSRAARRCMSYSPSSHSMYACVARHCWSEPFDCLKVFDKFAMTRAGEDASTTYNFFLENIVLSATVMVRILQCRGVVIFARGTRKRDIVLPAFRVQGSNRQGEHGPHPFGSRKLVILISIPLFLL</sequence>
<keyword evidence="2" id="KW-1185">Reference proteome</keyword>
<gene>
    <name evidence="1" type="ORF">M421DRAFT_171771</name>
</gene>
<organism evidence="1 2">
    <name type="scientific">Didymella exigua CBS 183.55</name>
    <dbReference type="NCBI Taxonomy" id="1150837"/>
    <lineage>
        <taxon>Eukaryota</taxon>
        <taxon>Fungi</taxon>
        <taxon>Dikarya</taxon>
        <taxon>Ascomycota</taxon>
        <taxon>Pezizomycotina</taxon>
        <taxon>Dothideomycetes</taxon>
        <taxon>Pleosporomycetidae</taxon>
        <taxon>Pleosporales</taxon>
        <taxon>Pleosporineae</taxon>
        <taxon>Didymellaceae</taxon>
        <taxon>Didymella</taxon>
    </lineage>
</organism>
<evidence type="ECO:0000313" key="2">
    <source>
        <dbReference type="Proteomes" id="UP000800082"/>
    </source>
</evidence>
<evidence type="ECO:0000313" key="1">
    <source>
        <dbReference type="EMBL" id="KAF1927632.1"/>
    </source>
</evidence>
<reference evidence="1" key="1">
    <citation type="journal article" date="2020" name="Stud. Mycol.">
        <title>101 Dothideomycetes genomes: a test case for predicting lifestyles and emergence of pathogens.</title>
        <authorList>
            <person name="Haridas S."/>
            <person name="Albert R."/>
            <person name="Binder M."/>
            <person name="Bloem J."/>
            <person name="Labutti K."/>
            <person name="Salamov A."/>
            <person name="Andreopoulos B."/>
            <person name="Baker S."/>
            <person name="Barry K."/>
            <person name="Bills G."/>
            <person name="Bluhm B."/>
            <person name="Cannon C."/>
            <person name="Castanera R."/>
            <person name="Culley D."/>
            <person name="Daum C."/>
            <person name="Ezra D."/>
            <person name="Gonzalez J."/>
            <person name="Henrissat B."/>
            <person name="Kuo A."/>
            <person name="Liang C."/>
            <person name="Lipzen A."/>
            <person name="Lutzoni F."/>
            <person name="Magnuson J."/>
            <person name="Mondo S."/>
            <person name="Nolan M."/>
            <person name="Ohm R."/>
            <person name="Pangilinan J."/>
            <person name="Park H.-J."/>
            <person name="Ramirez L."/>
            <person name="Alfaro M."/>
            <person name="Sun H."/>
            <person name="Tritt A."/>
            <person name="Yoshinaga Y."/>
            <person name="Zwiers L.-H."/>
            <person name="Turgeon B."/>
            <person name="Goodwin S."/>
            <person name="Spatafora J."/>
            <person name="Crous P."/>
            <person name="Grigoriev I."/>
        </authorList>
    </citation>
    <scope>NUCLEOTIDE SEQUENCE</scope>
    <source>
        <strain evidence="1">CBS 183.55</strain>
    </source>
</reference>
<dbReference type="AlphaFoldDB" id="A0A6A5RII3"/>
<proteinExistence type="predicted"/>
<name>A0A6A5RII3_9PLEO</name>
<dbReference type="Proteomes" id="UP000800082">
    <property type="component" value="Unassembled WGS sequence"/>
</dbReference>